<sequence length="99" mass="11209">MSKYGRILELVTPHVCTDEPVEFDLTPIDLPSPMPSEKNNKFVKKLNELSPLRLPNLDLDLKDRRPIEQVKSSAPESLLTHLRGMPLTIPAHDISDEPE</sequence>
<gene>
    <name evidence="1" type="ORF">TM448B00617_0003</name>
</gene>
<reference evidence="1" key="1">
    <citation type="submission" date="2020-03" db="EMBL/GenBank/DDBJ databases">
        <title>The deep terrestrial virosphere.</title>
        <authorList>
            <person name="Holmfeldt K."/>
            <person name="Nilsson E."/>
            <person name="Simone D."/>
            <person name="Lopez-Fernandez M."/>
            <person name="Wu X."/>
            <person name="de Brujin I."/>
            <person name="Lundin D."/>
            <person name="Andersson A."/>
            <person name="Bertilsson S."/>
            <person name="Dopson M."/>
        </authorList>
    </citation>
    <scope>NUCLEOTIDE SEQUENCE</scope>
    <source>
        <strain evidence="1">TM448B00617</strain>
    </source>
</reference>
<dbReference type="AlphaFoldDB" id="A0A6M3XEC2"/>
<proteinExistence type="predicted"/>
<name>A0A6M3XEC2_9ZZZZ</name>
<protein>
    <submittedName>
        <fullName evidence="1">Uncharacterized protein</fullName>
    </submittedName>
</protein>
<organism evidence="1">
    <name type="scientific">viral metagenome</name>
    <dbReference type="NCBI Taxonomy" id="1070528"/>
    <lineage>
        <taxon>unclassified sequences</taxon>
        <taxon>metagenomes</taxon>
        <taxon>organismal metagenomes</taxon>
    </lineage>
</organism>
<evidence type="ECO:0000313" key="1">
    <source>
        <dbReference type="EMBL" id="QJH96078.1"/>
    </source>
</evidence>
<accession>A0A6M3XEC2</accession>
<dbReference type="EMBL" id="MT144639">
    <property type="protein sequence ID" value="QJH96078.1"/>
    <property type="molecule type" value="Genomic_DNA"/>
</dbReference>